<keyword evidence="9" id="KW-1185">Reference proteome</keyword>
<dbReference type="EMBL" id="DS469893">
    <property type="protein sequence ID" value="EDO31513.1"/>
    <property type="molecule type" value="Genomic_DNA"/>
</dbReference>
<proteinExistence type="predicted"/>
<dbReference type="InterPro" id="IPR013980">
    <property type="entry name" value="MANSC_dom"/>
</dbReference>
<evidence type="ECO:0000313" key="8">
    <source>
        <dbReference type="EMBL" id="EDO31513.1"/>
    </source>
</evidence>
<dbReference type="InParanoid" id="A7SXQ0"/>
<sequence>MCRATVQALLSEHAFGHPGPLCEGSPSNEEENVGYGAESCPSSPSAVGSSANSLDAILAAVQTLNEKVSALQTEQDNLRKSICSTDNHDNTRPAAAVVSSPNIGRQVPSQPTIADLRGVEGLVRRADKQLAALLLDISDGYDSGDEDSPPQQPSNVPNTKGKGKLKFGKETKLTSAVRFPQHWPHSHLGFFRDRQGKVQYEDFTLEEFVAGYTQISLRPELTRSEMQGRQKHLLDLMYLAMQYQWSFNLKSINALELLTIVVAIKLWGARWHSLRILHFGEGAVEEINRKSKAVELKTMVIRCTRTGNAVYILAVFAVFCVFSPVEGESLVDLLRVPRSGPPLAKNQNPICRKAKMLHSDVLKNASLQGQLSAGNFTYLGDVKDMEECMGMCCAQKGCQLAYLDKMKCYGVKCFSQELCKVTSGIGKSDIKISLMVRNDINRRAYVTAYIVVVVVAFGAAVSGTVWAVFIFVKRYKHNEVSPKSSKEDEDEDEGKEAKPFLPISNLYFEVFALSCPERNAPSALDLNDGRWYELLAVKISVKSHQSVHKDELVNFHERF</sequence>
<dbReference type="Pfam" id="PF23597">
    <property type="entry name" value="KIAA0319_N"/>
    <property type="match status" value="1"/>
</dbReference>
<evidence type="ECO:0000256" key="3">
    <source>
        <dbReference type="ARBA" id="ARBA00023180"/>
    </source>
</evidence>
<protein>
    <recommendedName>
        <fullName evidence="7">MANSC domain-containing protein</fullName>
    </recommendedName>
</protein>
<feature type="region of interest" description="Disordered" evidence="5">
    <location>
        <begin position="141"/>
        <end position="165"/>
    </location>
</feature>
<dbReference type="PANTHER" id="PTHR46182:SF2">
    <property type="entry name" value="FI19480P1"/>
    <property type="match status" value="1"/>
</dbReference>
<evidence type="ECO:0000256" key="2">
    <source>
        <dbReference type="ARBA" id="ARBA00023136"/>
    </source>
</evidence>
<accession>A7SXQ0</accession>
<reference evidence="8 9" key="1">
    <citation type="journal article" date="2007" name="Science">
        <title>Sea anemone genome reveals ancestral eumetazoan gene repertoire and genomic organization.</title>
        <authorList>
            <person name="Putnam N.H."/>
            <person name="Srivastava M."/>
            <person name="Hellsten U."/>
            <person name="Dirks B."/>
            <person name="Chapman J."/>
            <person name="Salamov A."/>
            <person name="Terry A."/>
            <person name="Shapiro H."/>
            <person name="Lindquist E."/>
            <person name="Kapitonov V.V."/>
            <person name="Jurka J."/>
            <person name="Genikhovich G."/>
            <person name="Grigoriev I.V."/>
            <person name="Lucas S.M."/>
            <person name="Steele R.E."/>
            <person name="Finnerty J.R."/>
            <person name="Technau U."/>
            <person name="Martindale M.Q."/>
            <person name="Rokhsar D.S."/>
        </authorList>
    </citation>
    <scope>NUCLEOTIDE SEQUENCE [LARGE SCALE GENOMIC DNA]</scope>
    <source>
        <strain evidence="9">CH2 X CH6</strain>
    </source>
</reference>
<organism evidence="8 9">
    <name type="scientific">Nematostella vectensis</name>
    <name type="common">Starlet sea anemone</name>
    <dbReference type="NCBI Taxonomy" id="45351"/>
    <lineage>
        <taxon>Eukaryota</taxon>
        <taxon>Metazoa</taxon>
        <taxon>Cnidaria</taxon>
        <taxon>Anthozoa</taxon>
        <taxon>Hexacorallia</taxon>
        <taxon>Actiniaria</taxon>
        <taxon>Edwardsiidae</taxon>
        <taxon>Nematostella</taxon>
    </lineage>
</organism>
<dbReference type="InterPro" id="IPR029865">
    <property type="entry name" value="KIAA0319-like"/>
</dbReference>
<dbReference type="Proteomes" id="UP000001593">
    <property type="component" value="Unassembled WGS sequence"/>
</dbReference>
<keyword evidence="2 6" id="KW-0472">Membrane</keyword>
<dbReference type="GO" id="GO:0016020">
    <property type="term" value="C:membrane"/>
    <property type="evidence" value="ECO:0007669"/>
    <property type="project" value="UniProtKB-SubCell"/>
</dbReference>
<evidence type="ECO:0000313" key="9">
    <source>
        <dbReference type="Proteomes" id="UP000001593"/>
    </source>
</evidence>
<dbReference type="PANTHER" id="PTHR46182">
    <property type="entry name" value="FI19480P1"/>
    <property type="match status" value="1"/>
</dbReference>
<keyword evidence="6" id="KW-1133">Transmembrane helix</keyword>
<feature type="region of interest" description="Disordered" evidence="5">
    <location>
        <begin position="15"/>
        <end position="40"/>
    </location>
</feature>
<feature type="domain" description="MANSC" evidence="7">
    <location>
        <begin position="360"/>
        <end position="422"/>
    </location>
</feature>
<gene>
    <name evidence="8" type="ORF">NEMVEDRAFT_v1g247995</name>
</gene>
<dbReference type="HOGENOM" id="CLU_487727_0_0_1"/>
<name>A7SXQ0_NEMVE</name>
<keyword evidence="4" id="KW-0175">Coiled coil</keyword>
<evidence type="ECO:0000256" key="4">
    <source>
        <dbReference type="SAM" id="Coils"/>
    </source>
</evidence>
<evidence type="ECO:0000256" key="6">
    <source>
        <dbReference type="SAM" id="Phobius"/>
    </source>
</evidence>
<evidence type="ECO:0000259" key="7">
    <source>
        <dbReference type="Pfam" id="PF23597"/>
    </source>
</evidence>
<dbReference type="AlphaFoldDB" id="A7SXQ0"/>
<feature type="transmembrane region" description="Helical" evidence="6">
    <location>
        <begin position="446"/>
        <end position="472"/>
    </location>
</feature>
<evidence type="ECO:0000256" key="5">
    <source>
        <dbReference type="SAM" id="MobiDB-lite"/>
    </source>
</evidence>
<evidence type="ECO:0000256" key="1">
    <source>
        <dbReference type="ARBA" id="ARBA00004370"/>
    </source>
</evidence>
<comment type="subcellular location">
    <subcellularLocation>
        <location evidence="1">Membrane</location>
    </subcellularLocation>
</comment>
<keyword evidence="3" id="KW-0325">Glycoprotein</keyword>
<feature type="coiled-coil region" evidence="4">
    <location>
        <begin position="54"/>
        <end position="81"/>
    </location>
</feature>
<keyword evidence="6" id="KW-0812">Transmembrane</keyword>